<dbReference type="Gene3D" id="1.25.40.10">
    <property type="entry name" value="Tetratricopeptide repeat domain"/>
    <property type="match status" value="2"/>
</dbReference>
<name>A0A7C3PM89_9CYAN</name>
<evidence type="ECO:0000256" key="2">
    <source>
        <dbReference type="ARBA" id="ARBA00022803"/>
    </source>
</evidence>
<dbReference type="PANTHER" id="PTHR45586:SF1">
    <property type="entry name" value="LIPOPOLYSACCHARIDE ASSEMBLY PROTEIN B"/>
    <property type="match status" value="1"/>
</dbReference>
<dbReference type="InterPro" id="IPR011990">
    <property type="entry name" value="TPR-like_helical_dom_sf"/>
</dbReference>
<dbReference type="PROSITE" id="PS50005">
    <property type="entry name" value="TPR"/>
    <property type="match status" value="3"/>
</dbReference>
<feature type="repeat" description="TPR" evidence="3">
    <location>
        <begin position="477"/>
        <end position="510"/>
    </location>
</feature>
<evidence type="ECO:0000256" key="3">
    <source>
        <dbReference type="PROSITE-ProRule" id="PRU00339"/>
    </source>
</evidence>
<dbReference type="InterPro" id="IPR051012">
    <property type="entry name" value="CellSynth/LPSAsmb/PSIAsmb"/>
</dbReference>
<dbReference type="PANTHER" id="PTHR45586">
    <property type="entry name" value="TPR REPEAT-CONTAINING PROTEIN PA4667"/>
    <property type="match status" value="1"/>
</dbReference>
<accession>A0A7C3PM89</accession>
<reference evidence="4" key="1">
    <citation type="journal article" date="2020" name="mSystems">
        <title>Genome- and Community-Level Interaction Insights into Carbon Utilization and Element Cycling Functions of Hydrothermarchaeota in Hydrothermal Sediment.</title>
        <authorList>
            <person name="Zhou Z."/>
            <person name="Liu Y."/>
            <person name="Xu W."/>
            <person name="Pan J."/>
            <person name="Luo Z.H."/>
            <person name="Li M."/>
        </authorList>
    </citation>
    <scope>NUCLEOTIDE SEQUENCE [LARGE SCALE GENOMIC DNA]</scope>
    <source>
        <strain evidence="4">SpSt-418</strain>
    </source>
</reference>
<feature type="repeat" description="TPR" evidence="3">
    <location>
        <begin position="51"/>
        <end position="84"/>
    </location>
</feature>
<dbReference type="EMBL" id="DSRU01000024">
    <property type="protein sequence ID" value="HFM96481.1"/>
    <property type="molecule type" value="Genomic_DNA"/>
</dbReference>
<dbReference type="Pfam" id="PF14559">
    <property type="entry name" value="TPR_19"/>
    <property type="match status" value="1"/>
</dbReference>
<protein>
    <submittedName>
        <fullName evidence="4">Tetratricopeptide repeat protein</fullName>
    </submittedName>
</protein>
<dbReference type="Pfam" id="PF13176">
    <property type="entry name" value="TPR_7"/>
    <property type="match status" value="1"/>
</dbReference>
<evidence type="ECO:0000256" key="1">
    <source>
        <dbReference type="ARBA" id="ARBA00022737"/>
    </source>
</evidence>
<comment type="caution">
    <text evidence="4">The sequence shown here is derived from an EMBL/GenBank/DDBJ whole genome shotgun (WGS) entry which is preliminary data.</text>
</comment>
<feature type="repeat" description="TPR" evidence="3">
    <location>
        <begin position="647"/>
        <end position="680"/>
    </location>
</feature>
<sequence>MLSVSLGFSPEVIAQTLPASVNAGYSQLNRGWVKDAIATFEQAVQRYPNLVEARLGLAIAYQRAGRDADAWKAYQQVLQQSPDNVAALKAIGELAGYRPEWQTGGIMALTRLLQQTPNDRPARTQRALLYGYQAQYAEAFADYEILLANNPTPEAVLGAAQVYSYSGNYPRSRELFNRYRATGKTIPDGALASYARTLVETGEKTSAIQLLEAKLQQPKLPTWLEPDLRSVLAIAYQANNQPAQALQVLQPLRQQPQAQLPLARSLSVLARRSGNWTLLQDATALYQQVLQQTSNPSRGLLLEVADALSELPTTKPQALTIYQTLSQQQPGDRTVLVKRLVLENQLGQLSQVELQQQLQSALQPLPEFVVERQAIARALSQLDPPLAVLLPTYQTLAQPEVEVPFLNFRIAQIYLQQGDLQQAKAALAAYQAASTGVTDSGAEFLLAEIERREGNLEASAQRYTGIIARNASANEVQNALLGLASIRRSQGRLEEVVQLYDEILSREPNNVRAQLGRIQLNYQLQKISTTDAEQALEQWLSQQPQLLAVPELYDLVGALPPDPKREPLYLALLQASPGNVAVERRLIQVIALRDPAAARSRMDQVLQGDRTSIASYFLQGELAQAIGDLPLAAEAYTAILQQQPENTDALSALGGVRFQQKQYDAATKIYKQVLALKPDDLETQRVLAELYLAQDLPTRGFRQLQRVERSQQQEGINNPVVDRRLEEVKLNFLRRRGLQPSWERY</sequence>
<dbReference type="SMART" id="SM00028">
    <property type="entry name" value="TPR"/>
    <property type="match status" value="6"/>
</dbReference>
<dbReference type="SUPFAM" id="SSF48452">
    <property type="entry name" value="TPR-like"/>
    <property type="match status" value="4"/>
</dbReference>
<organism evidence="4">
    <name type="scientific">Oscillatoriales cyanobacterium SpSt-418</name>
    <dbReference type="NCBI Taxonomy" id="2282169"/>
    <lineage>
        <taxon>Bacteria</taxon>
        <taxon>Bacillati</taxon>
        <taxon>Cyanobacteriota</taxon>
        <taxon>Cyanophyceae</taxon>
        <taxon>Oscillatoriophycideae</taxon>
        <taxon>Oscillatoriales</taxon>
    </lineage>
</organism>
<keyword evidence="2 3" id="KW-0802">TPR repeat</keyword>
<dbReference type="InterPro" id="IPR019734">
    <property type="entry name" value="TPR_rpt"/>
</dbReference>
<keyword evidence="1" id="KW-0677">Repeat</keyword>
<evidence type="ECO:0000313" key="4">
    <source>
        <dbReference type="EMBL" id="HFM96481.1"/>
    </source>
</evidence>
<dbReference type="Pfam" id="PF13181">
    <property type="entry name" value="TPR_8"/>
    <property type="match status" value="1"/>
</dbReference>
<gene>
    <name evidence="4" type="ORF">ENR64_01695</name>
</gene>
<proteinExistence type="predicted"/>
<dbReference type="Pfam" id="PF13432">
    <property type="entry name" value="TPR_16"/>
    <property type="match status" value="2"/>
</dbReference>
<dbReference type="AlphaFoldDB" id="A0A7C3PM89"/>